<comment type="subcellular location">
    <subcellularLocation>
        <location evidence="2">Cytoplasm</location>
    </subcellularLocation>
</comment>
<evidence type="ECO:0000313" key="4">
    <source>
        <dbReference type="EMBL" id="GAA0496229.1"/>
    </source>
</evidence>
<dbReference type="RefSeq" id="WP_044157525.1">
    <property type="nucleotide sequence ID" value="NZ_BAAADO010000004.1"/>
</dbReference>
<dbReference type="EMBL" id="BAAADO010000004">
    <property type="protein sequence ID" value="GAA0496229.1"/>
    <property type="molecule type" value="Genomic_DNA"/>
</dbReference>
<dbReference type="Proteomes" id="UP001500880">
    <property type="component" value="Unassembled WGS sequence"/>
</dbReference>
<keyword evidence="1 2" id="KW-0963">Cytoplasm</keyword>
<dbReference type="Pfam" id="PF05979">
    <property type="entry name" value="DUF896"/>
    <property type="match status" value="1"/>
</dbReference>
<dbReference type="PANTHER" id="PTHR37300">
    <property type="entry name" value="UPF0291 PROTEIN CBO2609/CLC_2481"/>
    <property type="match status" value="1"/>
</dbReference>
<dbReference type="PANTHER" id="PTHR37300:SF1">
    <property type="entry name" value="UPF0291 PROTEIN YNZC"/>
    <property type="match status" value="1"/>
</dbReference>
<name>A0ABN1BFE1_9BACI</name>
<organism evidence="4 5">
    <name type="scientific">Salinibacillus aidingensis</name>
    <dbReference type="NCBI Taxonomy" id="237684"/>
    <lineage>
        <taxon>Bacteria</taxon>
        <taxon>Bacillati</taxon>
        <taxon>Bacillota</taxon>
        <taxon>Bacilli</taxon>
        <taxon>Bacillales</taxon>
        <taxon>Bacillaceae</taxon>
        <taxon>Salinibacillus</taxon>
    </lineage>
</organism>
<protein>
    <recommendedName>
        <fullName evidence="2">UPF0291 protein GCM10008986_23890</fullName>
    </recommendedName>
</protein>
<dbReference type="SUPFAM" id="SSF158221">
    <property type="entry name" value="YnzC-like"/>
    <property type="match status" value="1"/>
</dbReference>
<feature type="compositionally biased region" description="Basic and acidic residues" evidence="3">
    <location>
        <begin position="17"/>
        <end position="30"/>
    </location>
</feature>
<evidence type="ECO:0000256" key="2">
    <source>
        <dbReference type="HAMAP-Rule" id="MF_01103"/>
    </source>
</evidence>
<feature type="compositionally biased region" description="Basic and acidic residues" evidence="3">
    <location>
        <begin position="66"/>
        <end position="77"/>
    </location>
</feature>
<feature type="region of interest" description="Disordered" evidence="3">
    <location>
        <begin position="1"/>
        <end position="30"/>
    </location>
</feature>
<sequence length="77" mass="9091">MLSQDKIDRINYLANKSKNEGLTEEEKKEQNDLRQAYLKNLRKSFKSQLTSMKVVDPEGNDVTPQKVKDEKERKKKH</sequence>
<dbReference type="InterPro" id="IPR009242">
    <property type="entry name" value="DUF896"/>
</dbReference>
<reference evidence="4 5" key="1">
    <citation type="journal article" date="2019" name="Int. J. Syst. Evol. Microbiol.">
        <title>The Global Catalogue of Microorganisms (GCM) 10K type strain sequencing project: providing services to taxonomists for standard genome sequencing and annotation.</title>
        <authorList>
            <consortium name="The Broad Institute Genomics Platform"/>
            <consortium name="The Broad Institute Genome Sequencing Center for Infectious Disease"/>
            <person name="Wu L."/>
            <person name="Ma J."/>
        </authorList>
    </citation>
    <scope>NUCLEOTIDE SEQUENCE [LARGE SCALE GENOMIC DNA]</scope>
    <source>
        <strain evidence="4 5">JCM 12389</strain>
    </source>
</reference>
<dbReference type="HAMAP" id="MF_01103">
    <property type="entry name" value="UPF0291"/>
    <property type="match status" value="1"/>
</dbReference>
<proteinExistence type="inferred from homology"/>
<feature type="region of interest" description="Disordered" evidence="3">
    <location>
        <begin position="48"/>
        <end position="77"/>
    </location>
</feature>
<evidence type="ECO:0000313" key="5">
    <source>
        <dbReference type="Proteomes" id="UP001500880"/>
    </source>
</evidence>
<evidence type="ECO:0000256" key="3">
    <source>
        <dbReference type="SAM" id="MobiDB-lite"/>
    </source>
</evidence>
<comment type="caution">
    <text evidence="4">The sequence shown here is derived from an EMBL/GenBank/DDBJ whole genome shotgun (WGS) entry which is preliminary data.</text>
</comment>
<accession>A0ABN1BFE1</accession>
<evidence type="ECO:0000256" key="1">
    <source>
        <dbReference type="ARBA" id="ARBA00022490"/>
    </source>
</evidence>
<gene>
    <name evidence="4" type="ORF">GCM10008986_23890</name>
</gene>
<dbReference type="Gene3D" id="1.10.287.540">
    <property type="entry name" value="Helix hairpin bin"/>
    <property type="match status" value="1"/>
</dbReference>
<comment type="similarity">
    <text evidence="2">Belongs to the UPF0291 family.</text>
</comment>
<keyword evidence="5" id="KW-1185">Reference proteome</keyword>